<dbReference type="SMART" id="SM00327">
    <property type="entry name" value="VWA"/>
    <property type="match status" value="2"/>
</dbReference>
<dbReference type="KEGG" id="cre:CHLRE_02g095294v5"/>
<evidence type="ECO:0000313" key="5">
    <source>
        <dbReference type="EMBL" id="PNW86779.1"/>
    </source>
</evidence>
<accession>A0A2K3E1W5</accession>
<dbReference type="SUPFAM" id="SSF53300">
    <property type="entry name" value="vWA-like"/>
    <property type="match status" value="2"/>
</dbReference>
<evidence type="ECO:0000256" key="1">
    <source>
        <dbReference type="ARBA" id="ARBA00004613"/>
    </source>
</evidence>
<reference evidence="5 6" key="1">
    <citation type="journal article" date="2007" name="Science">
        <title>The Chlamydomonas genome reveals the evolution of key animal and plant functions.</title>
        <authorList>
            <person name="Merchant S.S."/>
            <person name="Prochnik S.E."/>
            <person name="Vallon O."/>
            <person name="Harris E.H."/>
            <person name="Karpowicz S.J."/>
            <person name="Witman G.B."/>
            <person name="Terry A."/>
            <person name="Salamov A."/>
            <person name="Fritz-Laylin L.K."/>
            <person name="Marechal-Drouard L."/>
            <person name="Marshall W.F."/>
            <person name="Qu L.H."/>
            <person name="Nelson D.R."/>
            <person name="Sanderfoot A.A."/>
            <person name="Spalding M.H."/>
            <person name="Kapitonov V.V."/>
            <person name="Ren Q."/>
            <person name="Ferris P."/>
            <person name="Lindquist E."/>
            <person name="Shapiro H."/>
            <person name="Lucas S.M."/>
            <person name="Grimwood J."/>
            <person name="Schmutz J."/>
            <person name="Cardol P."/>
            <person name="Cerutti H."/>
            <person name="Chanfreau G."/>
            <person name="Chen C.L."/>
            <person name="Cognat V."/>
            <person name="Croft M.T."/>
            <person name="Dent R."/>
            <person name="Dutcher S."/>
            <person name="Fernandez E."/>
            <person name="Fukuzawa H."/>
            <person name="Gonzalez-Ballester D."/>
            <person name="Gonzalez-Halphen D."/>
            <person name="Hallmann A."/>
            <person name="Hanikenne M."/>
            <person name="Hippler M."/>
            <person name="Inwood W."/>
            <person name="Jabbari K."/>
            <person name="Kalanon M."/>
            <person name="Kuras R."/>
            <person name="Lefebvre P.A."/>
            <person name="Lemaire S.D."/>
            <person name="Lobanov A.V."/>
            <person name="Lohr M."/>
            <person name="Manuell A."/>
            <person name="Meier I."/>
            <person name="Mets L."/>
            <person name="Mittag M."/>
            <person name="Mittelmeier T."/>
            <person name="Moroney J.V."/>
            <person name="Moseley J."/>
            <person name="Napoli C."/>
            <person name="Nedelcu A.M."/>
            <person name="Niyogi K."/>
            <person name="Novoselov S.V."/>
            <person name="Paulsen I.T."/>
            <person name="Pazour G."/>
            <person name="Purton S."/>
            <person name="Ral J.P."/>
            <person name="Riano-Pachon D.M."/>
            <person name="Riekhof W."/>
            <person name="Rymarquis L."/>
            <person name="Schroda M."/>
            <person name="Stern D."/>
            <person name="Umen J."/>
            <person name="Willows R."/>
            <person name="Wilson N."/>
            <person name="Zimmer S.L."/>
            <person name="Allmer J."/>
            <person name="Balk J."/>
            <person name="Bisova K."/>
            <person name="Chen C.J."/>
            <person name="Elias M."/>
            <person name="Gendler K."/>
            <person name="Hauser C."/>
            <person name="Lamb M.R."/>
            <person name="Ledford H."/>
            <person name="Long J.C."/>
            <person name="Minagawa J."/>
            <person name="Page M.D."/>
            <person name="Pan J."/>
            <person name="Pootakham W."/>
            <person name="Roje S."/>
            <person name="Rose A."/>
            <person name="Stahlberg E."/>
            <person name="Terauchi A.M."/>
            <person name="Yang P."/>
            <person name="Ball S."/>
            <person name="Bowler C."/>
            <person name="Dieckmann C.L."/>
            <person name="Gladyshev V.N."/>
            <person name="Green P."/>
            <person name="Jorgensen R."/>
            <person name="Mayfield S."/>
            <person name="Mueller-Roeber B."/>
            <person name="Rajamani S."/>
            <person name="Sayre R.T."/>
            <person name="Brokstein P."/>
            <person name="Dubchak I."/>
            <person name="Goodstein D."/>
            <person name="Hornick L."/>
            <person name="Huang Y.W."/>
            <person name="Jhaveri J."/>
            <person name="Luo Y."/>
            <person name="Martinez D."/>
            <person name="Ngau W.C."/>
            <person name="Otillar B."/>
            <person name="Poliakov A."/>
            <person name="Porter A."/>
            <person name="Szajkowski L."/>
            <person name="Werner G."/>
            <person name="Zhou K."/>
            <person name="Grigoriev I.V."/>
            <person name="Rokhsar D.S."/>
            <person name="Grossman A.R."/>
        </authorList>
    </citation>
    <scope>NUCLEOTIDE SEQUENCE [LARGE SCALE GENOMIC DNA]</scope>
    <source>
        <strain evidence="6">CC-503</strain>
    </source>
</reference>
<dbReference type="Pfam" id="PF25106">
    <property type="entry name" value="VWA_4"/>
    <property type="match status" value="1"/>
</dbReference>
<evidence type="ECO:0000256" key="3">
    <source>
        <dbReference type="ARBA" id="ARBA00022729"/>
    </source>
</evidence>
<dbReference type="EMBL" id="CM008963">
    <property type="protein sequence ID" value="PNW86779.1"/>
    <property type="molecule type" value="Genomic_DNA"/>
</dbReference>
<dbReference type="ExpressionAtlas" id="A0A2K3E1W5">
    <property type="expression patterns" value="baseline"/>
</dbReference>
<dbReference type="InParanoid" id="A0A2K3E1W5"/>
<dbReference type="Gramene" id="PNW86779">
    <property type="protein sequence ID" value="PNW86779"/>
    <property type="gene ID" value="CHLRE_02g095294v5"/>
</dbReference>
<evidence type="ECO:0000313" key="6">
    <source>
        <dbReference type="Proteomes" id="UP000006906"/>
    </source>
</evidence>
<dbReference type="GeneID" id="5725616"/>
<dbReference type="RefSeq" id="XP_042927252.1">
    <property type="nucleotide sequence ID" value="XM_043059618.1"/>
</dbReference>
<evidence type="ECO:0000256" key="2">
    <source>
        <dbReference type="ARBA" id="ARBA00022525"/>
    </source>
</evidence>
<dbReference type="InterPro" id="IPR002035">
    <property type="entry name" value="VWF_A"/>
</dbReference>
<keyword evidence="6" id="KW-1185">Reference proteome</keyword>
<dbReference type="PANTHER" id="PTHR47763">
    <property type="entry name" value="ALPHA-PROTEIN KINASE VWKA"/>
    <property type="match status" value="1"/>
</dbReference>
<dbReference type="Pfam" id="PF13519">
    <property type="entry name" value="VWA_2"/>
    <property type="match status" value="1"/>
</dbReference>
<name>A0A2K3E1W5_CHLRE</name>
<dbReference type="AlphaFoldDB" id="A0A2K3E1W5"/>
<dbReference type="InterPro" id="IPR056861">
    <property type="entry name" value="HMCN1-like_VWA"/>
</dbReference>
<organism evidence="5 6">
    <name type="scientific">Chlamydomonas reinhardtii</name>
    <name type="common">Chlamydomonas smithii</name>
    <dbReference type="NCBI Taxonomy" id="3055"/>
    <lineage>
        <taxon>Eukaryota</taxon>
        <taxon>Viridiplantae</taxon>
        <taxon>Chlorophyta</taxon>
        <taxon>core chlorophytes</taxon>
        <taxon>Chlorophyceae</taxon>
        <taxon>CS clade</taxon>
        <taxon>Chlamydomonadales</taxon>
        <taxon>Chlamydomonadaceae</taxon>
        <taxon>Chlamydomonas</taxon>
    </lineage>
</organism>
<dbReference type="CDD" id="cd00198">
    <property type="entry name" value="vWFA"/>
    <property type="match status" value="1"/>
</dbReference>
<dbReference type="Proteomes" id="UP000006906">
    <property type="component" value="Chromosome 2"/>
</dbReference>
<proteinExistence type="predicted"/>
<dbReference type="Gene3D" id="3.40.50.410">
    <property type="entry name" value="von Willebrand factor, type A domain"/>
    <property type="match status" value="2"/>
</dbReference>
<dbReference type="InterPro" id="IPR036465">
    <property type="entry name" value="vWFA_dom_sf"/>
</dbReference>
<keyword evidence="2" id="KW-0964">Secreted</keyword>
<dbReference type="InterPro" id="IPR052969">
    <property type="entry name" value="Thr-specific_kinase-like"/>
</dbReference>
<keyword evidence="3" id="KW-0732">Signal</keyword>
<gene>
    <name evidence="5" type="ORF">CHLRE_02g095294v5</name>
</gene>
<protein>
    <recommendedName>
        <fullName evidence="4">VWFA domain-containing protein</fullName>
    </recommendedName>
</protein>
<evidence type="ECO:0000259" key="4">
    <source>
        <dbReference type="PROSITE" id="PS50234"/>
    </source>
</evidence>
<dbReference type="PANTHER" id="PTHR47763:SF4">
    <property type="entry name" value="ALPHA-PROTEIN KINASE VWKA"/>
    <property type="match status" value="1"/>
</dbReference>
<sequence length="430" mass="45981">MCGDKELKLQHNSPDAMSLDIAFVVDATGSMSAWLEAVKANIRSIAADVAPRIARQYPELKLALRLALLAYRDVGEAAAGQQFQQLDFTEDAAALQAQLAGVRAFGGGDGPEDVLGALDRAATQLSWASKARFIVLIADAPAHGRECNDDPGDAYPNGVPGGPSLAQVMDKLKDERRPIDLMLCKVRNHALTKMEASMRKHYDSRRANRSLRSVQLFDDSKMPATRFHLVFCLDESGSMQGSKWADVLSAYNQMLGRRRADQGLGDLVTVVTFDHSARTQCALTPIDNAPSSFSFSGRGTNFAPALHAAESAMQRQPADCVPLLLFLSDGANADPGPTDAAMARIVAAYGGRTNLQVHTIGFQAGGGEAMLRRMAAAAPGGRFHSCQSGVDLASAFTSIAAGCSAVDGLVQRFAEILSEQISIKIMHDYL</sequence>
<comment type="subcellular location">
    <subcellularLocation>
        <location evidence="1">Secreted</location>
    </subcellularLocation>
</comment>
<dbReference type="PaxDb" id="3055-EDP07762"/>
<dbReference type="OrthoDB" id="544387at2759"/>
<feature type="domain" description="VWFA" evidence="4">
    <location>
        <begin position="20"/>
        <end position="182"/>
    </location>
</feature>
<dbReference type="PROSITE" id="PS50234">
    <property type="entry name" value="VWFA"/>
    <property type="match status" value="2"/>
</dbReference>
<feature type="domain" description="VWFA" evidence="4">
    <location>
        <begin position="228"/>
        <end position="399"/>
    </location>
</feature>